<name>A0ABS4JBE7_9BACL</name>
<evidence type="ECO:0000313" key="1">
    <source>
        <dbReference type="EMBL" id="MBP1996059.1"/>
    </source>
</evidence>
<sequence length="138" mass="15531">MNPGDGDGVSNVYDSGYFTNVNYTAGLIVDDGEYNQLYLKNNWRILSSRTATINSDEHRIAFRVGWIDTNNNGVVDVSSDLVDYHFMVQNDTGKWSEKHGQQPSVNSAITDPSSFSWDLGTYSNFYNSATVYIAARHW</sequence>
<evidence type="ECO:0000313" key="2">
    <source>
        <dbReference type="Proteomes" id="UP001519287"/>
    </source>
</evidence>
<reference evidence="1 2" key="1">
    <citation type="submission" date="2021-03" db="EMBL/GenBank/DDBJ databases">
        <title>Genomic Encyclopedia of Type Strains, Phase IV (KMG-IV): sequencing the most valuable type-strain genomes for metagenomic binning, comparative biology and taxonomic classification.</title>
        <authorList>
            <person name="Goeker M."/>
        </authorList>
    </citation>
    <scope>NUCLEOTIDE SEQUENCE [LARGE SCALE GENOMIC DNA]</scope>
    <source>
        <strain evidence="1 2">DSM 26048</strain>
    </source>
</reference>
<organism evidence="1 2">
    <name type="scientific">Paenibacillus eucommiae</name>
    <dbReference type="NCBI Taxonomy" id="1355755"/>
    <lineage>
        <taxon>Bacteria</taxon>
        <taxon>Bacillati</taxon>
        <taxon>Bacillota</taxon>
        <taxon>Bacilli</taxon>
        <taxon>Bacillales</taxon>
        <taxon>Paenibacillaceae</taxon>
        <taxon>Paenibacillus</taxon>
    </lineage>
</organism>
<accession>A0ABS4JBE7</accession>
<proteinExistence type="predicted"/>
<dbReference type="RefSeq" id="WP_209978138.1">
    <property type="nucleotide sequence ID" value="NZ_JAGGLB010000043.1"/>
</dbReference>
<protein>
    <submittedName>
        <fullName evidence="1">Uncharacterized protein</fullName>
    </submittedName>
</protein>
<comment type="caution">
    <text evidence="1">The sequence shown here is derived from an EMBL/GenBank/DDBJ whole genome shotgun (WGS) entry which is preliminary data.</text>
</comment>
<dbReference type="EMBL" id="JAGGLB010000043">
    <property type="protein sequence ID" value="MBP1996059.1"/>
    <property type="molecule type" value="Genomic_DNA"/>
</dbReference>
<dbReference type="Proteomes" id="UP001519287">
    <property type="component" value="Unassembled WGS sequence"/>
</dbReference>
<keyword evidence="2" id="KW-1185">Reference proteome</keyword>
<gene>
    <name evidence="1" type="ORF">J2Z66_007703</name>
</gene>